<evidence type="ECO:0000256" key="1">
    <source>
        <dbReference type="SAM" id="Phobius"/>
    </source>
</evidence>
<dbReference type="AlphaFoldDB" id="T1FLH7"/>
<dbReference type="EMBL" id="KB095922">
    <property type="protein sequence ID" value="ESO09730.1"/>
    <property type="molecule type" value="Genomic_DNA"/>
</dbReference>
<dbReference type="HOGENOM" id="CLU_1534213_0_0_1"/>
<organism evidence="3 4">
    <name type="scientific">Helobdella robusta</name>
    <name type="common">Californian leech</name>
    <dbReference type="NCBI Taxonomy" id="6412"/>
    <lineage>
        <taxon>Eukaryota</taxon>
        <taxon>Metazoa</taxon>
        <taxon>Spiralia</taxon>
        <taxon>Lophotrochozoa</taxon>
        <taxon>Annelida</taxon>
        <taxon>Clitellata</taxon>
        <taxon>Hirudinea</taxon>
        <taxon>Rhynchobdellida</taxon>
        <taxon>Glossiphoniidae</taxon>
        <taxon>Helobdella</taxon>
    </lineage>
</organism>
<feature type="transmembrane region" description="Helical" evidence="1">
    <location>
        <begin position="107"/>
        <end position="135"/>
    </location>
</feature>
<dbReference type="Proteomes" id="UP000015101">
    <property type="component" value="Unassembled WGS sequence"/>
</dbReference>
<reference evidence="4" key="1">
    <citation type="submission" date="2012-12" db="EMBL/GenBank/DDBJ databases">
        <authorList>
            <person name="Hellsten U."/>
            <person name="Grimwood J."/>
            <person name="Chapman J.A."/>
            <person name="Shapiro H."/>
            <person name="Aerts A."/>
            <person name="Otillar R.P."/>
            <person name="Terry A.Y."/>
            <person name="Boore J.L."/>
            <person name="Simakov O."/>
            <person name="Marletaz F."/>
            <person name="Cho S.-J."/>
            <person name="Edsinger-Gonzales E."/>
            <person name="Havlak P."/>
            <person name="Kuo D.-H."/>
            <person name="Larsson T."/>
            <person name="Lv J."/>
            <person name="Arendt D."/>
            <person name="Savage R."/>
            <person name="Osoegawa K."/>
            <person name="de Jong P."/>
            <person name="Lindberg D.R."/>
            <person name="Seaver E.C."/>
            <person name="Weisblat D.A."/>
            <person name="Putnam N.H."/>
            <person name="Grigoriev I.V."/>
            <person name="Rokhsar D.S."/>
        </authorList>
    </citation>
    <scope>NUCLEOTIDE SEQUENCE</scope>
</reference>
<sequence length="175" mass="19041">MEKHFPSQFLFTSKSNNDSELFPSTIGNKKFKLTLANSDMLLGKKKVLLIAVSLSILNHFETVHNSPIMHELPSLPCTTPFIIVIATSITILNGIPNGPSNGSDALAIVFGVLGAIVVMAAIAIAIGSGIAVFVLKKKGYSLSLKKHQMLRDEDEFEYPQQDQTPIYSVNQVAQN</sequence>
<accession>T1FLH7</accession>
<keyword evidence="1" id="KW-1133">Transmembrane helix</keyword>
<evidence type="ECO:0000313" key="2">
    <source>
        <dbReference type="EMBL" id="ESO09730.1"/>
    </source>
</evidence>
<dbReference type="OrthoDB" id="10670287at2759"/>
<keyword evidence="1" id="KW-0812">Transmembrane</keyword>
<proteinExistence type="predicted"/>
<dbReference type="GeneID" id="20209676"/>
<keyword evidence="1" id="KW-0472">Membrane</keyword>
<dbReference type="RefSeq" id="XP_009012172.1">
    <property type="nucleotide sequence ID" value="XM_009013924.1"/>
</dbReference>
<dbReference type="EMBL" id="AMQM01010804">
    <property type="status" value="NOT_ANNOTATED_CDS"/>
    <property type="molecule type" value="Genomic_DNA"/>
</dbReference>
<feature type="transmembrane region" description="Helical" evidence="1">
    <location>
        <begin position="75"/>
        <end position="95"/>
    </location>
</feature>
<dbReference type="EnsemblMetazoa" id="HelroT184566">
    <property type="protein sequence ID" value="HelroP184566"/>
    <property type="gene ID" value="HelroG184566"/>
</dbReference>
<gene>
    <name evidence="3" type="primary">20209676</name>
    <name evidence="2" type="ORF">HELRODRAFT_184566</name>
</gene>
<dbReference type="InParanoid" id="T1FLH7"/>
<protein>
    <submittedName>
        <fullName evidence="2 3">Uncharacterized protein</fullName>
    </submittedName>
</protein>
<dbReference type="KEGG" id="hro:HELRODRAFT_184566"/>
<dbReference type="eggNOG" id="ENOG502SSEZ">
    <property type="taxonomic scope" value="Eukaryota"/>
</dbReference>
<dbReference type="CTD" id="20209676"/>
<reference evidence="3" key="3">
    <citation type="submission" date="2015-06" db="UniProtKB">
        <authorList>
            <consortium name="EnsemblMetazoa"/>
        </authorList>
    </citation>
    <scope>IDENTIFICATION</scope>
</reference>
<reference evidence="2 4" key="2">
    <citation type="journal article" date="2013" name="Nature">
        <title>Insights into bilaterian evolution from three spiralian genomes.</title>
        <authorList>
            <person name="Simakov O."/>
            <person name="Marletaz F."/>
            <person name="Cho S.J."/>
            <person name="Edsinger-Gonzales E."/>
            <person name="Havlak P."/>
            <person name="Hellsten U."/>
            <person name="Kuo D.H."/>
            <person name="Larsson T."/>
            <person name="Lv J."/>
            <person name="Arendt D."/>
            <person name="Savage R."/>
            <person name="Osoegawa K."/>
            <person name="de Jong P."/>
            <person name="Grimwood J."/>
            <person name="Chapman J.A."/>
            <person name="Shapiro H."/>
            <person name="Aerts A."/>
            <person name="Otillar R.P."/>
            <person name="Terry A.Y."/>
            <person name="Boore J.L."/>
            <person name="Grigoriev I.V."/>
            <person name="Lindberg D.R."/>
            <person name="Seaver E.C."/>
            <person name="Weisblat D.A."/>
            <person name="Putnam N.H."/>
            <person name="Rokhsar D.S."/>
        </authorList>
    </citation>
    <scope>NUCLEOTIDE SEQUENCE</scope>
</reference>
<evidence type="ECO:0000313" key="3">
    <source>
        <dbReference type="EnsemblMetazoa" id="HelroP184566"/>
    </source>
</evidence>
<evidence type="ECO:0000313" key="4">
    <source>
        <dbReference type="Proteomes" id="UP000015101"/>
    </source>
</evidence>
<dbReference type="EMBL" id="AMQM01010803">
    <property type="status" value="NOT_ANNOTATED_CDS"/>
    <property type="molecule type" value="Genomic_DNA"/>
</dbReference>
<keyword evidence="4" id="KW-1185">Reference proteome</keyword>
<name>T1FLH7_HELRO</name>